<gene>
    <name evidence="1" type="ORF">SAMN05878482_10179</name>
</gene>
<organism evidence="1 2">
    <name type="scientific">Peribacillus simplex</name>
    <dbReference type="NCBI Taxonomy" id="1478"/>
    <lineage>
        <taxon>Bacteria</taxon>
        <taxon>Bacillati</taxon>
        <taxon>Bacillota</taxon>
        <taxon>Bacilli</taxon>
        <taxon>Bacillales</taxon>
        <taxon>Bacillaceae</taxon>
        <taxon>Peribacillus</taxon>
    </lineage>
</organism>
<proteinExistence type="predicted"/>
<dbReference type="Proteomes" id="UP000185829">
    <property type="component" value="Unassembled WGS sequence"/>
</dbReference>
<accession>A0A9X8R1D9</accession>
<evidence type="ECO:0000313" key="2">
    <source>
        <dbReference type="Proteomes" id="UP000185829"/>
    </source>
</evidence>
<name>A0A9X8R1D9_9BACI</name>
<dbReference type="EMBL" id="FTMX01000001">
    <property type="protein sequence ID" value="SIQ01384.1"/>
    <property type="molecule type" value="Genomic_DNA"/>
</dbReference>
<dbReference type="RefSeq" id="WP_076364110.1">
    <property type="nucleotide sequence ID" value="NZ_FTMX01000001.1"/>
</dbReference>
<evidence type="ECO:0000313" key="1">
    <source>
        <dbReference type="EMBL" id="SIQ01384.1"/>
    </source>
</evidence>
<comment type="caution">
    <text evidence="1">The sequence shown here is derived from an EMBL/GenBank/DDBJ whole genome shotgun (WGS) entry which is preliminary data.</text>
</comment>
<reference evidence="1 2" key="1">
    <citation type="submission" date="2017-01" db="EMBL/GenBank/DDBJ databases">
        <authorList>
            <person name="Varghese N."/>
            <person name="Submissions S."/>
        </authorList>
    </citation>
    <scope>NUCLEOTIDE SEQUENCE [LARGE SCALE GENOMIC DNA]</scope>
    <source>
        <strain evidence="1 2">RUG2-6</strain>
    </source>
</reference>
<protein>
    <submittedName>
        <fullName evidence="1">Uncharacterized protein</fullName>
    </submittedName>
</protein>
<dbReference type="AlphaFoldDB" id="A0A9X8R1D9"/>
<sequence>MNLFKYYGQYENHLTNILMNILSMHNAELTRPFLDLLIGEATKNFNHERNQIKLFSPINPNPNVEFEYILGIAPYKRKLPNSGLEGNLDSIPDAWIFGGNFTILVEVKVRGTLDDSQLAAHQTKFSKPAKVIEASWQKVFESFNKLDLSTKPIEAFLIQQFLSEYKDMNPERRRSSGMPSEIIGGVSKEHEVYFIISGSKQTDFYTVDLHLPSGSVKRLNDSLNGIQESRRWIANYVKYNHIDLNISFNGDKTIINDRCVKPGRIKDAWNQWRLGSYL</sequence>